<dbReference type="PANTHER" id="PTHR43147:SF2">
    <property type="entry name" value="NADP-DEPENDENT OXIDOREDUCTASE DOMAIN-CONTAINING PROTEIN"/>
    <property type="match status" value="1"/>
</dbReference>
<dbReference type="InterPro" id="IPR036812">
    <property type="entry name" value="NAD(P)_OxRdtase_dom_sf"/>
</dbReference>
<dbReference type="PANTHER" id="PTHR43147">
    <property type="entry name" value="PROTEIN TAS"/>
    <property type="match status" value="1"/>
</dbReference>
<dbReference type="AlphaFoldDB" id="A0A094QKB9"/>
<evidence type="ECO:0000259" key="1">
    <source>
        <dbReference type="Pfam" id="PF00248"/>
    </source>
</evidence>
<dbReference type="SUPFAM" id="SSF51430">
    <property type="entry name" value="NAD(P)-linked oxidoreductase"/>
    <property type="match status" value="1"/>
</dbReference>
<dbReference type="GO" id="GO:0016491">
    <property type="term" value="F:oxidoreductase activity"/>
    <property type="evidence" value="ECO:0007669"/>
    <property type="project" value="InterPro"/>
</dbReference>
<name>A0A094QKB9_9ZZZZ</name>
<dbReference type="EMBL" id="JNSL01000132">
    <property type="protein sequence ID" value="KGA14896.1"/>
    <property type="molecule type" value="Genomic_DNA"/>
</dbReference>
<dbReference type="Pfam" id="PF00248">
    <property type="entry name" value="Aldo_ket_red"/>
    <property type="match status" value="1"/>
</dbReference>
<sequence length="346" mass="38894">MQKRELVPGYKICPVIKGGWQLSSGHSLNQKIEDQRAIDDTTAFIEAGITTLDFGDIYTGVEELIGKSIAKLRETHGDSARDLVQLHTKYVPNETFLDNFDRSDVETIVNRSLARLGVDQVDLVQFHWWKYEAKNYLAAMEELFKLKSAGKIRHIGVTNFDVERLSEMVDAGLKPASIQVQYSMIDTRAEDEMAQYCLENGIGILCYGTVAGGFFSERFLGTSEPTQVDTRSNVKYQLIIKEFGGWDLFQELLKVLDVIAKSHNTDIGTIASAYIINRPGVVAVIVGARNLSHLESNLKIPTIKFSDNELDAIADILSRSKGPKGPVYYLERYNNEHRNIMHTNNN</sequence>
<gene>
    <name evidence="2" type="ORF">GM51_16180</name>
</gene>
<protein>
    <recommendedName>
        <fullName evidence="1">NADP-dependent oxidoreductase domain-containing protein</fullName>
    </recommendedName>
</protein>
<proteinExistence type="predicted"/>
<dbReference type="InterPro" id="IPR020471">
    <property type="entry name" value="AKR"/>
</dbReference>
<reference evidence="2" key="1">
    <citation type="submission" date="2014-06" db="EMBL/GenBank/DDBJ databases">
        <title>Key roles for freshwater Actinobacteria revealed by deep metagenomic sequencing.</title>
        <authorList>
            <person name="Ghai R."/>
            <person name="Mizuno C.M."/>
            <person name="Picazo A."/>
            <person name="Camacho A."/>
            <person name="Rodriguez-Valera F."/>
        </authorList>
    </citation>
    <scope>NUCLEOTIDE SEQUENCE</scope>
</reference>
<feature type="domain" description="NADP-dependent oxidoreductase" evidence="1">
    <location>
        <begin position="15"/>
        <end position="316"/>
    </location>
</feature>
<comment type="caution">
    <text evidence="2">The sequence shown here is derived from an EMBL/GenBank/DDBJ whole genome shotgun (WGS) entry which is preliminary data.</text>
</comment>
<dbReference type="PRINTS" id="PR00069">
    <property type="entry name" value="ALDKETRDTASE"/>
</dbReference>
<dbReference type="InterPro" id="IPR023210">
    <property type="entry name" value="NADP_OxRdtase_dom"/>
</dbReference>
<accession>A0A094QKB9</accession>
<dbReference type="CDD" id="cd19101">
    <property type="entry name" value="AKR_unchar"/>
    <property type="match status" value="1"/>
</dbReference>
<dbReference type="Gene3D" id="3.20.20.100">
    <property type="entry name" value="NADP-dependent oxidoreductase domain"/>
    <property type="match status" value="1"/>
</dbReference>
<evidence type="ECO:0000313" key="2">
    <source>
        <dbReference type="EMBL" id="KGA14896.1"/>
    </source>
</evidence>
<organism evidence="2">
    <name type="scientific">freshwater metagenome</name>
    <dbReference type="NCBI Taxonomy" id="449393"/>
    <lineage>
        <taxon>unclassified sequences</taxon>
        <taxon>metagenomes</taxon>
        <taxon>ecological metagenomes</taxon>
    </lineage>
</organism>